<dbReference type="KEGG" id="pgr:PGTG_14909"/>
<feature type="compositionally biased region" description="Polar residues" evidence="1">
    <location>
        <begin position="155"/>
        <end position="176"/>
    </location>
</feature>
<evidence type="ECO:0000256" key="1">
    <source>
        <dbReference type="SAM" id="MobiDB-lite"/>
    </source>
</evidence>
<reference evidence="4" key="2">
    <citation type="journal article" date="2011" name="Proc. Natl. Acad. Sci. U.S.A.">
        <title>Obligate biotrophy features unraveled by the genomic analysis of rust fungi.</title>
        <authorList>
            <person name="Duplessis S."/>
            <person name="Cuomo C.A."/>
            <person name="Lin Y.-C."/>
            <person name="Aerts A."/>
            <person name="Tisserant E."/>
            <person name="Veneault-Fourrey C."/>
            <person name="Joly D.L."/>
            <person name="Hacquard S."/>
            <person name="Amselem J."/>
            <person name="Cantarel B.L."/>
            <person name="Chiu R."/>
            <person name="Coutinho P.M."/>
            <person name="Feau N."/>
            <person name="Field M."/>
            <person name="Frey P."/>
            <person name="Gelhaye E."/>
            <person name="Goldberg J."/>
            <person name="Grabherr M.G."/>
            <person name="Kodira C.D."/>
            <person name="Kohler A."/>
            <person name="Kuees U."/>
            <person name="Lindquist E.A."/>
            <person name="Lucas S.M."/>
            <person name="Mago R."/>
            <person name="Mauceli E."/>
            <person name="Morin E."/>
            <person name="Murat C."/>
            <person name="Pangilinan J.L."/>
            <person name="Park R."/>
            <person name="Pearson M."/>
            <person name="Quesneville H."/>
            <person name="Rouhier N."/>
            <person name="Sakthikumar S."/>
            <person name="Salamov A.A."/>
            <person name="Schmutz J."/>
            <person name="Selles B."/>
            <person name="Shapiro H."/>
            <person name="Tanguay P."/>
            <person name="Tuskan G.A."/>
            <person name="Henrissat B."/>
            <person name="Van de Peer Y."/>
            <person name="Rouze P."/>
            <person name="Ellis J.G."/>
            <person name="Dodds P.N."/>
            <person name="Schein J.E."/>
            <person name="Zhong S."/>
            <person name="Hamelin R.C."/>
            <person name="Grigoriev I.V."/>
            <person name="Szabo L.J."/>
            <person name="Martin F."/>
        </authorList>
    </citation>
    <scope>NUCLEOTIDE SEQUENCE [LARGE SCALE GENOMIC DNA]</scope>
    <source>
        <strain evidence="4">CRL 75-36-700-3 / race SCCL</strain>
    </source>
</reference>
<dbReference type="PANTHER" id="PTHR45125">
    <property type="entry name" value="F21J9.4-RELATED"/>
    <property type="match status" value="1"/>
</dbReference>
<dbReference type="OrthoDB" id="2507429at2759"/>
<dbReference type="InterPro" id="IPR029466">
    <property type="entry name" value="NAM-associated_C"/>
</dbReference>
<dbReference type="PANTHER" id="PTHR45125:SF3">
    <property type="entry name" value="NO-APICAL-MERISTEM-ASSOCIATED CARBOXY-TERMINAL DOMAIN PROTEIN"/>
    <property type="match status" value="1"/>
</dbReference>
<feature type="region of interest" description="Disordered" evidence="1">
    <location>
        <begin position="141"/>
        <end position="202"/>
    </location>
</feature>
<evidence type="ECO:0000313" key="4">
    <source>
        <dbReference type="Proteomes" id="UP000008783"/>
    </source>
</evidence>
<sequence>MNLLPVSSKHDPGASLVHYELCQAWIQISEDPAVGTHQDGHTFWQRVTTAYHEAIPTPIQPFDSTKKQWGILQCWINKFHGYVHQAELMNQSDQSAKDCLNRALRLYSHDLQTHFKHLHCYNMLFKCPKWNLYTHDMQKQVASKKKGSRSPSEEAPSTTPALTAPNESTPVPSNAVDSVLDFEGTPEEVTKLKRPMGKKKAKLAHQLALKDSAWKENFA</sequence>
<dbReference type="GeneID" id="10546537"/>
<dbReference type="VEuPathDB" id="FungiDB:PGTG_14909"/>
<gene>
    <name evidence="3" type="ORF">PGTG_14909</name>
</gene>
<dbReference type="STRING" id="418459.E3KXK6"/>
<evidence type="ECO:0000259" key="2">
    <source>
        <dbReference type="Pfam" id="PF14303"/>
    </source>
</evidence>
<dbReference type="Proteomes" id="UP000008783">
    <property type="component" value="Unassembled WGS sequence"/>
</dbReference>
<name>E3KXK6_PUCGT</name>
<protein>
    <recommendedName>
        <fullName evidence="2">No apical meristem-associated C-terminal domain-containing protein</fullName>
    </recommendedName>
</protein>
<dbReference type="InParanoid" id="E3KXK6"/>
<dbReference type="HOGENOM" id="CLU_012390_7_1_1"/>
<organism evidence="3 4">
    <name type="scientific">Puccinia graminis f. sp. tritici (strain CRL 75-36-700-3 / race SCCL)</name>
    <name type="common">Black stem rust fungus</name>
    <dbReference type="NCBI Taxonomy" id="418459"/>
    <lineage>
        <taxon>Eukaryota</taxon>
        <taxon>Fungi</taxon>
        <taxon>Dikarya</taxon>
        <taxon>Basidiomycota</taxon>
        <taxon>Pucciniomycotina</taxon>
        <taxon>Pucciniomycetes</taxon>
        <taxon>Pucciniales</taxon>
        <taxon>Pucciniaceae</taxon>
        <taxon>Puccinia</taxon>
    </lineage>
</organism>
<feature type="compositionally biased region" description="Basic residues" evidence="1">
    <location>
        <begin position="192"/>
        <end position="202"/>
    </location>
</feature>
<feature type="domain" description="No apical meristem-associated C-terminal" evidence="2">
    <location>
        <begin position="114"/>
        <end position="217"/>
    </location>
</feature>
<dbReference type="AlphaFoldDB" id="E3KXK6"/>
<reference key="1">
    <citation type="submission" date="2007-01" db="EMBL/GenBank/DDBJ databases">
        <title>The Genome Sequence of Puccinia graminis f. sp. tritici Strain CRL 75-36-700-3.</title>
        <authorList>
            <consortium name="The Broad Institute Genome Sequencing Platform"/>
            <person name="Birren B."/>
            <person name="Lander E."/>
            <person name="Galagan J."/>
            <person name="Nusbaum C."/>
            <person name="Devon K."/>
            <person name="Cuomo C."/>
            <person name="Jaffe D."/>
            <person name="Butler J."/>
            <person name="Alvarez P."/>
            <person name="Gnerre S."/>
            <person name="Grabherr M."/>
            <person name="Mauceli E."/>
            <person name="Brockman W."/>
            <person name="Young S."/>
            <person name="LaButti K."/>
            <person name="Sykes S."/>
            <person name="DeCaprio D."/>
            <person name="Crawford M."/>
            <person name="Koehrsen M."/>
            <person name="Engels R."/>
            <person name="Montgomery P."/>
            <person name="Pearson M."/>
            <person name="Howarth C."/>
            <person name="Larson L."/>
            <person name="White J."/>
            <person name="Zeng Q."/>
            <person name="Kodira C."/>
            <person name="Yandava C."/>
            <person name="Alvarado L."/>
            <person name="O'Leary S."/>
            <person name="Szabo L."/>
            <person name="Dean R."/>
            <person name="Schein J."/>
        </authorList>
    </citation>
    <scope>NUCLEOTIDE SEQUENCE</scope>
    <source>
        <strain>CRL 75-36-700-3</strain>
    </source>
</reference>
<evidence type="ECO:0000313" key="3">
    <source>
        <dbReference type="EMBL" id="EFP89068.2"/>
    </source>
</evidence>
<accession>E3KXK6</accession>
<dbReference type="EMBL" id="DS178319">
    <property type="protein sequence ID" value="EFP89068.2"/>
    <property type="molecule type" value="Genomic_DNA"/>
</dbReference>
<proteinExistence type="predicted"/>
<keyword evidence="4" id="KW-1185">Reference proteome</keyword>
<dbReference type="RefSeq" id="XP_003333487.2">
    <property type="nucleotide sequence ID" value="XM_003333439.2"/>
</dbReference>
<dbReference type="Pfam" id="PF14303">
    <property type="entry name" value="NAM-associated"/>
    <property type="match status" value="1"/>
</dbReference>